<reference evidence="3 4" key="2">
    <citation type="journal article" date="2016" name="Genome Biol. Evol.">
        <title>Extensive mobilome-driven genome diversification in mouse gut-associated Bacteroides vulgatus mpk.</title>
        <authorList>
            <person name="Lange A."/>
            <person name="Beier S."/>
            <person name="Steimle A."/>
            <person name="Autenrieth I.B."/>
            <person name="Huson D.H."/>
            <person name="Frick J.S."/>
        </authorList>
    </citation>
    <scope>NUCLEOTIDE SEQUENCE [LARGE SCALE GENOMIC DNA]</scope>
    <source>
        <strain evidence="4">mpk</strain>
    </source>
</reference>
<protein>
    <submittedName>
        <fullName evidence="3">Methyltransferase</fullName>
    </submittedName>
</protein>
<evidence type="ECO:0000313" key="3">
    <source>
        <dbReference type="EMBL" id="ALK83948.1"/>
    </source>
</evidence>
<dbReference type="GO" id="GO:0009307">
    <property type="term" value="P:DNA restriction-modification system"/>
    <property type="evidence" value="ECO:0007669"/>
    <property type="project" value="UniProtKB-KW"/>
</dbReference>
<evidence type="ECO:0000256" key="2">
    <source>
        <dbReference type="ARBA" id="ARBA00023125"/>
    </source>
</evidence>
<dbReference type="GO" id="GO:0032259">
    <property type="term" value="P:methylation"/>
    <property type="evidence" value="ECO:0007669"/>
    <property type="project" value="UniProtKB-KW"/>
</dbReference>
<dbReference type="Proteomes" id="UP000061587">
    <property type="component" value="Chromosome"/>
</dbReference>
<dbReference type="PATRIC" id="fig|821.40.peg.1585"/>
<dbReference type="GO" id="GO:0008168">
    <property type="term" value="F:methyltransferase activity"/>
    <property type="evidence" value="ECO:0007669"/>
    <property type="project" value="UniProtKB-KW"/>
</dbReference>
<keyword evidence="2" id="KW-0238">DNA-binding</keyword>
<gene>
    <name evidence="3" type="ORF">BvMPK_1341</name>
</gene>
<proteinExistence type="predicted"/>
<dbReference type="AlphaFoldDB" id="A0A0P0LHU7"/>
<keyword evidence="3" id="KW-0489">Methyltransferase</keyword>
<name>A0A0P0LHU7_PHOVU</name>
<sequence length="111" mass="13063">MLGRSHYVNGKFIASNLCIILTPKNNPKYPINVQFYNIYLNAIRKRIVNELADGTSKLTISADDLMNYYVEYFHIDKQNELVEYYNKTIVPLQNELNKEKENFDNRVNNLV</sequence>
<organism evidence="3 4">
    <name type="scientific">Phocaeicola vulgatus</name>
    <name type="common">Bacteroides vulgatus</name>
    <dbReference type="NCBI Taxonomy" id="821"/>
    <lineage>
        <taxon>Bacteria</taxon>
        <taxon>Pseudomonadati</taxon>
        <taxon>Bacteroidota</taxon>
        <taxon>Bacteroidia</taxon>
        <taxon>Bacteroidales</taxon>
        <taxon>Bacteroidaceae</taxon>
        <taxon>Phocaeicola</taxon>
    </lineage>
</organism>
<reference evidence="4" key="1">
    <citation type="submission" date="2015-10" db="EMBL/GenBank/DDBJ databases">
        <title>Extensive mobilome-driven genome diversification in gut-associated Bacteroides vulgatus mpk.</title>
        <authorList>
            <person name="Beier S."/>
            <person name="Lange A."/>
            <person name="Huson D.H."/>
            <person name="Frick J.-S."/>
            <person name="Autenrieth I.B."/>
        </authorList>
    </citation>
    <scope>NUCLEOTIDE SEQUENCE [LARGE SCALE GENOMIC DNA]</scope>
    <source>
        <strain evidence="4">mpk</strain>
    </source>
</reference>
<evidence type="ECO:0000313" key="4">
    <source>
        <dbReference type="Proteomes" id="UP000061587"/>
    </source>
</evidence>
<evidence type="ECO:0000256" key="1">
    <source>
        <dbReference type="ARBA" id="ARBA00022747"/>
    </source>
</evidence>
<keyword evidence="3" id="KW-0808">Transferase</keyword>
<dbReference type="Gene3D" id="3.90.220.20">
    <property type="entry name" value="DNA methylase specificity domains"/>
    <property type="match status" value="1"/>
</dbReference>
<dbReference type="GO" id="GO:0003677">
    <property type="term" value="F:DNA binding"/>
    <property type="evidence" value="ECO:0007669"/>
    <property type="project" value="UniProtKB-KW"/>
</dbReference>
<dbReference type="EMBL" id="CP013020">
    <property type="protein sequence ID" value="ALK83948.1"/>
    <property type="molecule type" value="Genomic_DNA"/>
</dbReference>
<accession>A0A0P0LHU7</accession>
<dbReference type="InterPro" id="IPR044946">
    <property type="entry name" value="Restrct_endonuc_typeI_TRD_sf"/>
</dbReference>
<dbReference type="SUPFAM" id="SSF116734">
    <property type="entry name" value="DNA methylase specificity domain"/>
    <property type="match status" value="1"/>
</dbReference>
<keyword evidence="1" id="KW-0680">Restriction system</keyword>